<dbReference type="EMBL" id="CAJFCW020000003">
    <property type="protein sequence ID" value="CAG9102511.1"/>
    <property type="molecule type" value="Genomic_DNA"/>
</dbReference>
<dbReference type="PANTHER" id="PTHR13780">
    <property type="entry name" value="AMP-ACTIVATED PROTEIN KINASE, GAMMA REGULATORY SUBUNIT"/>
    <property type="match status" value="1"/>
</dbReference>
<evidence type="ECO:0000256" key="3">
    <source>
        <dbReference type="ARBA" id="ARBA00023122"/>
    </source>
</evidence>
<dbReference type="Proteomes" id="UP000783686">
    <property type="component" value="Unassembled WGS sequence"/>
</dbReference>
<dbReference type="GO" id="GO:0016208">
    <property type="term" value="F:AMP binding"/>
    <property type="evidence" value="ECO:0007669"/>
    <property type="project" value="TreeGrafter"/>
</dbReference>
<protein>
    <recommendedName>
        <fullName evidence="7">CBS domain-containing protein</fullName>
    </recommendedName>
</protein>
<dbReference type="InterPro" id="IPR050511">
    <property type="entry name" value="AMPK_gamma/SDS23_families"/>
</dbReference>
<dbReference type="GO" id="GO:0005737">
    <property type="term" value="C:cytoplasm"/>
    <property type="evidence" value="ECO:0007669"/>
    <property type="project" value="TreeGrafter"/>
</dbReference>
<feature type="compositionally biased region" description="Polar residues" evidence="6">
    <location>
        <begin position="183"/>
        <end position="203"/>
    </location>
</feature>
<dbReference type="OrthoDB" id="449052at2759"/>
<dbReference type="PROSITE" id="PS51371">
    <property type="entry name" value="CBS"/>
    <property type="match status" value="4"/>
</dbReference>
<dbReference type="GO" id="GO:0005634">
    <property type="term" value="C:nucleus"/>
    <property type="evidence" value="ECO:0007669"/>
    <property type="project" value="TreeGrafter"/>
</dbReference>
<evidence type="ECO:0000313" key="9">
    <source>
        <dbReference type="Proteomes" id="UP000614601"/>
    </source>
</evidence>
<feature type="region of interest" description="Disordered" evidence="6">
    <location>
        <begin position="1"/>
        <end position="68"/>
    </location>
</feature>
<gene>
    <name evidence="8" type="ORF">BOKJ2_LOCUS5529</name>
</gene>
<evidence type="ECO:0000256" key="6">
    <source>
        <dbReference type="SAM" id="MobiDB-lite"/>
    </source>
</evidence>
<dbReference type="EMBL" id="CAJFDH010000003">
    <property type="protein sequence ID" value="CAD5214310.1"/>
    <property type="molecule type" value="Genomic_DNA"/>
</dbReference>
<feature type="domain" description="CBS" evidence="7">
    <location>
        <begin position="552"/>
        <end position="608"/>
    </location>
</feature>
<dbReference type="InterPro" id="IPR000644">
    <property type="entry name" value="CBS_dom"/>
</dbReference>
<dbReference type="CDD" id="cd04618">
    <property type="entry name" value="CBS_euAMPK_gamma-like_repeat1"/>
    <property type="match status" value="1"/>
</dbReference>
<proteinExistence type="inferred from homology"/>
<dbReference type="PANTHER" id="PTHR13780:SF35">
    <property type="entry name" value="LD22662P"/>
    <property type="match status" value="1"/>
</dbReference>
<evidence type="ECO:0000256" key="4">
    <source>
        <dbReference type="ARBA" id="ARBA00025878"/>
    </source>
</evidence>
<organism evidence="8 9">
    <name type="scientific">Bursaphelenchus okinawaensis</name>
    <dbReference type="NCBI Taxonomy" id="465554"/>
    <lineage>
        <taxon>Eukaryota</taxon>
        <taxon>Metazoa</taxon>
        <taxon>Ecdysozoa</taxon>
        <taxon>Nematoda</taxon>
        <taxon>Chromadorea</taxon>
        <taxon>Rhabditida</taxon>
        <taxon>Tylenchina</taxon>
        <taxon>Tylenchomorpha</taxon>
        <taxon>Aphelenchoidea</taxon>
        <taxon>Aphelenchoididae</taxon>
        <taxon>Bursaphelenchus</taxon>
    </lineage>
</organism>
<reference evidence="8" key="1">
    <citation type="submission" date="2020-09" db="EMBL/GenBank/DDBJ databases">
        <authorList>
            <person name="Kikuchi T."/>
        </authorList>
    </citation>
    <scope>NUCLEOTIDE SEQUENCE</scope>
    <source>
        <strain evidence="8">SH1</strain>
    </source>
</reference>
<evidence type="ECO:0000256" key="2">
    <source>
        <dbReference type="ARBA" id="ARBA00022737"/>
    </source>
</evidence>
<keyword evidence="3 5" id="KW-0129">CBS domain</keyword>
<feature type="compositionally biased region" description="Low complexity" evidence="6">
    <location>
        <begin position="43"/>
        <end position="60"/>
    </location>
</feature>
<accession>A0A811KFX8</accession>
<dbReference type="Proteomes" id="UP000614601">
    <property type="component" value="Unassembled WGS sequence"/>
</dbReference>
<comment type="similarity">
    <text evidence="1">Belongs to the 5'-AMP-activated protein kinase gamma subunit family.</text>
</comment>
<comment type="subunit">
    <text evidence="4">AMPK is a heterotrimer of an alpha catalytic subunit (PRKAA1 or PRKAA2), a beta (PRKAB1 or PRKAB2) and a gamma non-catalytic subunits (PRKAG1, PRKAG2 or PRKAG3). Interacts with FNIP1 and FNIP2.</text>
</comment>
<feature type="domain" description="CBS" evidence="7">
    <location>
        <begin position="478"/>
        <end position="538"/>
    </location>
</feature>
<evidence type="ECO:0000256" key="5">
    <source>
        <dbReference type="PROSITE-ProRule" id="PRU00703"/>
    </source>
</evidence>
<dbReference type="InterPro" id="IPR046342">
    <property type="entry name" value="CBS_dom_sf"/>
</dbReference>
<dbReference type="GO" id="GO:0019901">
    <property type="term" value="F:protein kinase binding"/>
    <property type="evidence" value="ECO:0007669"/>
    <property type="project" value="TreeGrafter"/>
</dbReference>
<dbReference type="SMART" id="SM00116">
    <property type="entry name" value="CBS"/>
    <property type="match status" value="4"/>
</dbReference>
<evidence type="ECO:0000256" key="1">
    <source>
        <dbReference type="ARBA" id="ARBA00006750"/>
    </source>
</evidence>
<feature type="compositionally biased region" description="Polar residues" evidence="6">
    <location>
        <begin position="213"/>
        <end position="238"/>
    </location>
</feature>
<keyword evidence="9" id="KW-1185">Reference proteome</keyword>
<dbReference type="AlphaFoldDB" id="A0A811KFX8"/>
<keyword evidence="2" id="KW-0677">Repeat</keyword>
<comment type="caution">
    <text evidence="8">The sequence shown here is derived from an EMBL/GenBank/DDBJ whole genome shotgun (WGS) entry which is preliminary data.</text>
</comment>
<dbReference type="Pfam" id="PF00571">
    <property type="entry name" value="CBS"/>
    <property type="match status" value="4"/>
</dbReference>
<feature type="region of interest" description="Disordered" evidence="6">
    <location>
        <begin position="166"/>
        <end position="258"/>
    </location>
</feature>
<feature type="compositionally biased region" description="Low complexity" evidence="6">
    <location>
        <begin position="245"/>
        <end position="256"/>
    </location>
</feature>
<evidence type="ECO:0000313" key="8">
    <source>
        <dbReference type="EMBL" id="CAD5214310.1"/>
    </source>
</evidence>
<name>A0A811KFX8_9BILA</name>
<feature type="domain" description="CBS" evidence="7">
    <location>
        <begin position="405"/>
        <end position="463"/>
    </location>
</feature>
<dbReference type="Gene3D" id="3.10.580.10">
    <property type="entry name" value="CBS-domain"/>
    <property type="match status" value="2"/>
</dbReference>
<sequence length="639" mass="70578">MFTAAKSGQFRRGRFSKSKSTASGSSTESAIPTVSGRITPQISVSENNSRSVSESSNYNESESDPPSRTSLCLAIQEGKELDSNEMAKLRQSGAKTPTGRKLPPLFKTRMRVKSATTVLGFLPSLSSPNKEEKKPLSVDVTCPCVEKINSQTVPNSNFTNIFNRKKSKTSHLQAPHSGPCAFSENTDPFHQRSNSASPSTMEGTLSPPPSAFLPNSAQNSPRPNSAQPSPVSPLSHSYSARYHGSTSSSNASSPNSGLLVKQRSSFGGSFRYSPNLLAAQQATQHPTVFDFEHWHQDNLKNQEAVYSLFMKAHKCYDLIPTSSKLVVFDTELPVSKAFFALVYNGVRAAPLWDSATQQFVGMLTITDFIQILHKYYKKDAVSDGIKELEQHKISTWRKVFEDDGRLKKMITIDPSESLFKAVEMLCEHKIHRLPVLEPLTGDILYILTHKRLIKFLFLYLNDLPRPPFMDKTPKELGIGSWGEICTISKDTSLIEALKIFLEKRVSALPIVDDDGTVVDIYAKFDAINLAADKTYNDLDVTVSDALKHRSDWFEGVRTCSASDSIAVVIDTLVKAEVHRLIISDDNQKVAGIISLSDILKHLIIELPKLAESPVDELITEPIKTTPIQEAEAETTPELA</sequence>
<feature type="domain" description="CBS" evidence="7">
    <location>
        <begin position="320"/>
        <end position="380"/>
    </location>
</feature>
<dbReference type="GO" id="GO:0019887">
    <property type="term" value="F:protein kinase regulator activity"/>
    <property type="evidence" value="ECO:0007669"/>
    <property type="project" value="TreeGrafter"/>
</dbReference>
<dbReference type="SUPFAM" id="SSF54631">
    <property type="entry name" value="CBS-domain pair"/>
    <property type="match status" value="2"/>
</dbReference>
<dbReference type="CDD" id="cd04641">
    <property type="entry name" value="CBS_euAMPK_gamma-like_repeat2"/>
    <property type="match status" value="1"/>
</dbReference>
<feature type="compositionally biased region" description="Low complexity" evidence="6">
    <location>
        <begin position="18"/>
        <end position="30"/>
    </location>
</feature>
<evidence type="ECO:0000259" key="7">
    <source>
        <dbReference type="PROSITE" id="PS51371"/>
    </source>
</evidence>
<dbReference type="GO" id="GO:0031588">
    <property type="term" value="C:nucleotide-activated protein kinase complex"/>
    <property type="evidence" value="ECO:0007669"/>
    <property type="project" value="TreeGrafter"/>
</dbReference>